<gene>
    <name evidence="4" type="ORF">KOF27_17660</name>
    <name evidence="3" type="ORF">M0K77_003060</name>
    <name evidence="2" type="ORF">M0K77_RS15300</name>
</gene>
<reference evidence="2" key="2">
    <citation type="submission" date="2023-10" db="EMBL/GenBank/DDBJ databases">
        <authorList>
            <consortium name="Clinical and Environmental Microbiology Branch: Whole genome sequencing antimicrobial resistance pathogens in the healthcare setting"/>
        </authorList>
    </citation>
    <scope>NUCLEOTIDE SEQUENCE</scope>
    <source>
        <strain evidence="2">2020QW-00022</strain>
    </source>
</reference>
<accession>A0AAD2VS10</accession>
<feature type="transmembrane region" description="Helical" evidence="1">
    <location>
        <begin position="43"/>
        <end position="66"/>
    </location>
</feature>
<sequence>MNPISFLEKDRCMDEKIAQFSTQSSYWFAGLGLFFSGLSLYEWAAIIGVAVSILLGIANLVISAYYKAKQTRLMEKYLANADKPDEVASKVISVSTKFPKEL</sequence>
<name>A0AAD2VS10_PRORE</name>
<dbReference type="RefSeq" id="WP_116672631.1">
    <property type="nucleotide sequence ID" value="NZ_CP076405.1"/>
</dbReference>
<organism evidence="2">
    <name type="scientific">Providencia rettgeri</name>
    <dbReference type="NCBI Taxonomy" id="587"/>
    <lineage>
        <taxon>Bacteria</taxon>
        <taxon>Pseudomonadati</taxon>
        <taxon>Pseudomonadota</taxon>
        <taxon>Gammaproteobacteria</taxon>
        <taxon>Enterobacterales</taxon>
        <taxon>Morganellaceae</taxon>
        <taxon>Providencia</taxon>
    </lineage>
</organism>
<evidence type="ECO:0000256" key="1">
    <source>
        <dbReference type="SAM" id="Phobius"/>
    </source>
</evidence>
<proteinExistence type="predicted"/>
<dbReference type="EMBL" id="CP076405">
    <property type="protein sequence ID" value="QWQ20392.1"/>
    <property type="molecule type" value="Genomic_DNA"/>
</dbReference>
<evidence type="ECO:0000313" key="2">
    <source>
        <dbReference type="EMBL" id="ELR5218530.1"/>
    </source>
</evidence>
<keyword evidence="1" id="KW-0472">Membrane</keyword>
<dbReference type="AlphaFoldDB" id="A0AAD2VS10"/>
<evidence type="ECO:0000313" key="3">
    <source>
        <dbReference type="EMBL" id="EMR4590717.1"/>
    </source>
</evidence>
<protein>
    <submittedName>
        <fullName evidence="4">HP1 family phage holin</fullName>
    </submittedName>
</protein>
<keyword evidence="1" id="KW-0812">Transmembrane</keyword>
<reference evidence="4" key="1">
    <citation type="submission" date="2021-06" db="EMBL/GenBank/DDBJ databases">
        <title>Emergence of genetically related NDM-1-producing Providencia rettgeri strains in Argentina.</title>
        <authorList>
            <person name="Pasteran F."/>
            <person name="Meo A."/>
            <person name="Gomez S."/>
            <person name="Derdoy L."/>
            <person name="Albronoz E."/>
            <person name="Faccone D."/>
            <person name="Guerriero L."/>
            <person name="Archuby D."/>
            <person name="Tarzia A."/>
            <person name="Lopez M."/>
            <person name="Corso A."/>
        </authorList>
    </citation>
    <scope>NUCLEOTIDE SEQUENCE</scope>
    <source>
        <strain evidence="4">PreM15628</strain>
    </source>
</reference>
<keyword evidence="1" id="KW-1133">Transmembrane helix</keyword>
<dbReference type="EMBL" id="ABEXCJ050000006">
    <property type="protein sequence ID" value="EMR4590717.1"/>
    <property type="molecule type" value="Genomic_DNA"/>
</dbReference>
<dbReference type="EMBL" id="ABEXCJ040000006">
    <property type="protein sequence ID" value="ELR5218530.1"/>
    <property type="molecule type" value="Genomic_DNA"/>
</dbReference>
<evidence type="ECO:0000313" key="4">
    <source>
        <dbReference type="EMBL" id="QWQ20392.1"/>
    </source>
</evidence>
<dbReference type="Proteomes" id="UP000682358">
    <property type="component" value="Chromosome"/>
</dbReference>